<dbReference type="SMART" id="SM00530">
    <property type="entry name" value="HTH_XRE"/>
    <property type="match status" value="1"/>
</dbReference>
<feature type="domain" description="HTH cro/C1-type" evidence="1">
    <location>
        <begin position="20"/>
        <end position="73"/>
    </location>
</feature>
<gene>
    <name evidence="2" type="ORF">JOF35_005540</name>
</gene>
<comment type="caution">
    <text evidence="2">The sequence shown here is derived from an EMBL/GenBank/DDBJ whole genome shotgun (WGS) entry which is preliminary data.</text>
</comment>
<keyword evidence="3" id="KW-1185">Reference proteome</keyword>
<protein>
    <submittedName>
        <fullName evidence="2">Transcriptional regulator with XRE-family HTH domain</fullName>
    </submittedName>
</protein>
<dbReference type="InterPro" id="IPR001387">
    <property type="entry name" value="Cro/C1-type_HTH"/>
</dbReference>
<dbReference type="Pfam" id="PF13560">
    <property type="entry name" value="HTH_31"/>
    <property type="match status" value="1"/>
</dbReference>
<evidence type="ECO:0000313" key="3">
    <source>
        <dbReference type="Proteomes" id="UP001234880"/>
    </source>
</evidence>
<name>A0ABT9KXM0_9ACTN</name>
<organism evidence="2 3">
    <name type="scientific">Streptomyces demainii</name>
    <dbReference type="NCBI Taxonomy" id="588122"/>
    <lineage>
        <taxon>Bacteria</taxon>
        <taxon>Bacillati</taxon>
        <taxon>Actinomycetota</taxon>
        <taxon>Actinomycetes</taxon>
        <taxon>Kitasatosporales</taxon>
        <taxon>Streptomycetaceae</taxon>
        <taxon>Streptomyces</taxon>
    </lineage>
</organism>
<dbReference type="Gene3D" id="1.10.260.40">
    <property type="entry name" value="lambda repressor-like DNA-binding domains"/>
    <property type="match status" value="1"/>
</dbReference>
<evidence type="ECO:0000259" key="1">
    <source>
        <dbReference type="PROSITE" id="PS50943"/>
    </source>
</evidence>
<dbReference type="RefSeq" id="WP_307111474.1">
    <property type="nucleotide sequence ID" value="NZ_JAURUE010000002.1"/>
</dbReference>
<dbReference type="EMBL" id="JAURUE010000002">
    <property type="protein sequence ID" value="MDP9613202.1"/>
    <property type="molecule type" value="Genomic_DNA"/>
</dbReference>
<evidence type="ECO:0000313" key="2">
    <source>
        <dbReference type="EMBL" id="MDP9613202.1"/>
    </source>
</evidence>
<accession>A0ABT9KXM0</accession>
<dbReference type="PROSITE" id="PS50943">
    <property type="entry name" value="HTH_CROC1"/>
    <property type="match status" value="1"/>
</dbReference>
<dbReference type="InterPro" id="IPR043917">
    <property type="entry name" value="DUF5753"/>
</dbReference>
<dbReference type="Pfam" id="PF19054">
    <property type="entry name" value="DUF5753"/>
    <property type="match status" value="1"/>
</dbReference>
<proteinExistence type="predicted"/>
<dbReference type="CDD" id="cd00093">
    <property type="entry name" value="HTH_XRE"/>
    <property type="match status" value="1"/>
</dbReference>
<dbReference type="SUPFAM" id="SSF47413">
    <property type="entry name" value="lambda repressor-like DNA-binding domains"/>
    <property type="match status" value="1"/>
</dbReference>
<sequence>MELNDNEDKATPRTMLGRRLRRMREDAELSIRVLAEQLGYPYSYIGRVERGEQLPSEALAEALDSYFDSSDLFADLLEMTQAESIADYARTVVDKERTAARIQVFTSSVIPGPLQTEDYARALFRASHPKDSEEKIDALVAARMRRKQIFARKEPPYFWAIMDEAALKRPVGGDKCMREQLDAVLQVSQPPHISVQVLPFTQGEHSMLGGSLVLLTLENGDTLGYVESFRSGDSAESPKKVLELTQLFDVVRSKALPKDESLEMVRAYRKEYGNERQSHT</sequence>
<dbReference type="Proteomes" id="UP001234880">
    <property type="component" value="Unassembled WGS sequence"/>
</dbReference>
<dbReference type="InterPro" id="IPR010982">
    <property type="entry name" value="Lambda_DNA-bd_dom_sf"/>
</dbReference>
<reference evidence="2 3" key="1">
    <citation type="submission" date="2023-07" db="EMBL/GenBank/DDBJ databases">
        <title>Sequencing the genomes of 1000 actinobacteria strains.</title>
        <authorList>
            <person name="Klenk H.-P."/>
        </authorList>
    </citation>
    <scope>NUCLEOTIDE SEQUENCE [LARGE SCALE GENOMIC DNA]</scope>
    <source>
        <strain evidence="2 3">DSM 41600</strain>
    </source>
</reference>